<reference evidence="6 7" key="1">
    <citation type="submission" date="2017-02" db="EMBL/GenBank/DDBJ databases">
        <authorList>
            <person name="Jeong S."/>
        </authorList>
    </citation>
    <scope>NUCLEOTIDE SEQUENCE [LARGE SCALE GENOMIC DNA]</scope>
    <source>
        <strain evidence="6 7">RMAR6-6</strain>
    </source>
</reference>
<dbReference type="InterPro" id="IPR013762">
    <property type="entry name" value="Integrase-like_cat_sf"/>
</dbReference>
<keyword evidence="7" id="KW-1185">Reference proteome</keyword>
<evidence type="ECO:0000313" key="7">
    <source>
        <dbReference type="Proteomes" id="UP000188174"/>
    </source>
</evidence>
<dbReference type="InterPro" id="IPR002104">
    <property type="entry name" value="Integrase_catalytic"/>
</dbReference>
<dbReference type="InterPro" id="IPR010998">
    <property type="entry name" value="Integrase_recombinase_N"/>
</dbReference>
<dbReference type="InterPro" id="IPR011010">
    <property type="entry name" value="DNA_brk_join_enz"/>
</dbReference>
<dbReference type="InterPro" id="IPR050808">
    <property type="entry name" value="Phage_Integrase"/>
</dbReference>
<gene>
    <name evidence="6" type="ORF">B0E33_01525</name>
</gene>
<dbReference type="RefSeq" id="WP_228148050.1">
    <property type="nucleotide sequence ID" value="NZ_CP019630.1"/>
</dbReference>
<dbReference type="PANTHER" id="PTHR30629:SF2">
    <property type="entry name" value="PROPHAGE INTEGRASE INTS-RELATED"/>
    <property type="match status" value="1"/>
</dbReference>
<dbReference type="CDD" id="cd00796">
    <property type="entry name" value="INT_Rci_Hp1_C"/>
    <property type="match status" value="1"/>
</dbReference>
<accession>A0ABM6HWK7</accession>
<keyword evidence="3" id="KW-0238">DNA-binding</keyword>
<evidence type="ECO:0000256" key="4">
    <source>
        <dbReference type="ARBA" id="ARBA00023172"/>
    </source>
</evidence>
<dbReference type="PANTHER" id="PTHR30629">
    <property type="entry name" value="PROPHAGE INTEGRASE"/>
    <property type="match status" value="1"/>
</dbReference>
<evidence type="ECO:0000313" key="6">
    <source>
        <dbReference type="EMBL" id="AQQ02434.1"/>
    </source>
</evidence>
<evidence type="ECO:0000256" key="2">
    <source>
        <dbReference type="ARBA" id="ARBA00022908"/>
    </source>
</evidence>
<name>A0ABM6HWK7_9HYPH</name>
<dbReference type="Gene3D" id="1.10.150.130">
    <property type="match status" value="1"/>
</dbReference>
<protein>
    <recommendedName>
        <fullName evidence="5">Tyr recombinase domain-containing protein</fullName>
    </recommendedName>
</protein>
<dbReference type="Gene3D" id="1.10.443.10">
    <property type="entry name" value="Intergrase catalytic core"/>
    <property type="match status" value="1"/>
</dbReference>
<evidence type="ECO:0000256" key="1">
    <source>
        <dbReference type="ARBA" id="ARBA00008857"/>
    </source>
</evidence>
<keyword evidence="2" id="KW-0229">DNA integration</keyword>
<evidence type="ECO:0000259" key="5">
    <source>
        <dbReference type="PROSITE" id="PS51898"/>
    </source>
</evidence>
<keyword evidence="4" id="KW-0233">DNA recombination</keyword>
<sequence>MRYRLVKYRGNYAVAWTESGSTRRISTGTDDRELAERVSKRIIATLDKPPSKLVSDIWAACEKDKKAQGKVIGQNMHFHWKAIGPYFGKMEAEAITVHDCRDYAEKRRAQGRAESTISTELKHLRLSLNWAEKNRHLTKAPFIEVPADSDARDRYLTKAEMRKLIDNVKSPHIGIAMELLLATAGRVGAVLELTWDRVDFERGKIRLKNSERGKGRAIVAMSDRIRRVLEEAHQVRTCEYVVEYASGPVKSIRKGIANAAERAGVEDVSPHVFRHTAAVWMAEADESMEEIAQFLGHRDVSVTRKVYARYSSEHLRKTAKALDF</sequence>
<comment type="similarity">
    <text evidence="1">Belongs to the 'phage' integrase family.</text>
</comment>
<proteinExistence type="inferred from homology"/>
<dbReference type="Pfam" id="PF00589">
    <property type="entry name" value="Phage_integrase"/>
    <property type="match status" value="1"/>
</dbReference>
<feature type="domain" description="Tyr recombinase" evidence="5">
    <location>
        <begin position="151"/>
        <end position="320"/>
    </location>
</feature>
<organism evidence="6 7">
    <name type="scientific">Roseibium algicola</name>
    <dbReference type="NCBI Taxonomy" id="2857014"/>
    <lineage>
        <taxon>Bacteria</taxon>
        <taxon>Pseudomonadati</taxon>
        <taxon>Pseudomonadota</taxon>
        <taxon>Alphaproteobacteria</taxon>
        <taxon>Hyphomicrobiales</taxon>
        <taxon>Stappiaceae</taxon>
        <taxon>Roseibium</taxon>
    </lineage>
</organism>
<dbReference type="SUPFAM" id="SSF56349">
    <property type="entry name" value="DNA breaking-rejoining enzymes"/>
    <property type="match status" value="1"/>
</dbReference>
<dbReference type="Proteomes" id="UP000188174">
    <property type="component" value="Chromosome"/>
</dbReference>
<evidence type="ECO:0000256" key="3">
    <source>
        <dbReference type="ARBA" id="ARBA00023125"/>
    </source>
</evidence>
<dbReference type="EMBL" id="CP019630">
    <property type="protein sequence ID" value="AQQ02434.1"/>
    <property type="molecule type" value="Genomic_DNA"/>
</dbReference>
<dbReference type="PROSITE" id="PS51898">
    <property type="entry name" value="TYR_RECOMBINASE"/>
    <property type="match status" value="1"/>
</dbReference>